<dbReference type="CDD" id="cd18882">
    <property type="entry name" value="NUDIX_Hydrolase"/>
    <property type="match status" value="1"/>
</dbReference>
<dbReference type="Gene3D" id="3.90.79.10">
    <property type="entry name" value="Nucleoside Triphosphate Pyrophosphohydrolase"/>
    <property type="match status" value="1"/>
</dbReference>
<dbReference type="AlphaFoldDB" id="A0A926WLV7"/>
<evidence type="ECO:0000256" key="1">
    <source>
        <dbReference type="ARBA" id="ARBA00022801"/>
    </source>
</evidence>
<organism evidence="3 4">
    <name type="scientific">Anabaena sphaerica FACHB-251</name>
    <dbReference type="NCBI Taxonomy" id="2692883"/>
    <lineage>
        <taxon>Bacteria</taxon>
        <taxon>Bacillati</taxon>
        <taxon>Cyanobacteriota</taxon>
        <taxon>Cyanophyceae</taxon>
        <taxon>Nostocales</taxon>
        <taxon>Nostocaceae</taxon>
        <taxon>Anabaena</taxon>
    </lineage>
</organism>
<dbReference type="PROSITE" id="PS51462">
    <property type="entry name" value="NUDIX"/>
    <property type="match status" value="1"/>
</dbReference>
<accession>A0A926WLV7</accession>
<keyword evidence="4" id="KW-1185">Reference proteome</keyword>
<comment type="caution">
    <text evidence="3">The sequence shown here is derived from an EMBL/GenBank/DDBJ whole genome shotgun (WGS) entry which is preliminary data.</text>
</comment>
<sequence>MNHQLPQVALPAANVAIAILYQDNKYLMQLRDNIPTIDAPGCWVIFGGHIEPHETPEVGIKREILEEIGYELADVVKFGVYTHEKFIEHVFHAPLLVKLDQLVLNEGWDMGLLTVDNIHSGRCYSAVADEVRPLGTNHQRIMLDFITASIN</sequence>
<name>A0A926WLV7_9NOST</name>
<dbReference type="Pfam" id="PF00293">
    <property type="entry name" value="NUDIX"/>
    <property type="match status" value="1"/>
</dbReference>
<dbReference type="SUPFAM" id="SSF55811">
    <property type="entry name" value="Nudix"/>
    <property type="match status" value="1"/>
</dbReference>
<feature type="domain" description="Nudix hydrolase" evidence="2">
    <location>
        <begin position="10"/>
        <end position="147"/>
    </location>
</feature>
<evidence type="ECO:0000313" key="4">
    <source>
        <dbReference type="Proteomes" id="UP000662185"/>
    </source>
</evidence>
<protein>
    <submittedName>
        <fullName evidence="3">NUDIX hydrolase</fullName>
    </submittedName>
</protein>
<dbReference type="GO" id="GO:0016787">
    <property type="term" value="F:hydrolase activity"/>
    <property type="evidence" value="ECO:0007669"/>
    <property type="project" value="UniProtKB-KW"/>
</dbReference>
<evidence type="ECO:0000259" key="2">
    <source>
        <dbReference type="PROSITE" id="PS51462"/>
    </source>
</evidence>
<dbReference type="Proteomes" id="UP000662185">
    <property type="component" value="Unassembled WGS sequence"/>
</dbReference>
<dbReference type="InterPro" id="IPR020084">
    <property type="entry name" value="NUDIX_hydrolase_CS"/>
</dbReference>
<dbReference type="PROSITE" id="PS00893">
    <property type="entry name" value="NUDIX_BOX"/>
    <property type="match status" value="1"/>
</dbReference>
<evidence type="ECO:0000313" key="3">
    <source>
        <dbReference type="EMBL" id="MBD2296144.1"/>
    </source>
</evidence>
<dbReference type="InterPro" id="IPR015797">
    <property type="entry name" value="NUDIX_hydrolase-like_dom_sf"/>
</dbReference>
<dbReference type="EMBL" id="JACJQU010000019">
    <property type="protein sequence ID" value="MBD2296144.1"/>
    <property type="molecule type" value="Genomic_DNA"/>
</dbReference>
<dbReference type="InterPro" id="IPR000086">
    <property type="entry name" value="NUDIX_hydrolase_dom"/>
</dbReference>
<proteinExistence type="predicted"/>
<reference evidence="4" key="1">
    <citation type="journal article" date="2020" name="ISME J.">
        <title>Comparative genomics reveals insights into cyanobacterial evolution and habitat adaptation.</title>
        <authorList>
            <person name="Chen M.Y."/>
            <person name="Teng W.K."/>
            <person name="Zhao L."/>
            <person name="Hu C.X."/>
            <person name="Zhou Y.K."/>
            <person name="Han B.P."/>
            <person name="Song L.R."/>
            <person name="Shu W.S."/>
        </authorList>
    </citation>
    <scope>NUCLEOTIDE SEQUENCE [LARGE SCALE GENOMIC DNA]</scope>
    <source>
        <strain evidence="4">FACHB-251</strain>
    </source>
</reference>
<dbReference type="RefSeq" id="WP_190564224.1">
    <property type="nucleotide sequence ID" value="NZ_JACJQU010000019.1"/>
</dbReference>
<keyword evidence="1 3" id="KW-0378">Hydrolase</keyword>
<gene>
    <name evidence="3" type="ORF">H6G06_22355</name>
</gene>